<dbReference type="RefSeq" id="WP_091333788.1">
    <property type="nucleotide sequence ID" value="NZ_FNOW01000022.1"/>
</dbReference>
<dbReference type="STRING" id="61595.SAMN05421644_12239"/>
<dbReference type="PANTHER" id="PTHR33525:SF6">
    <property type="entry name" value="HDOD DOMAIN-CONTAINING PROTEIN"/>
    <property type="match status" value="1"/>
</dbReference>
<dbReference type="OrthoDB" id="9784953at2"/>
<protein>
    <submittedName>
        <fullName evidence="2">HD-like signal output (HDOD) domain, no enzymatic activity</fullName>
    </submittedName>
</protein>
<dbReference type="Proteomes" id="UP000198672">
    <property type="component" value="Unassembled WGS sequence"/>
</dbReference>
<evidence type="ECO:0000313" key="2">
    <source>
        <dbReference type="EMBL" id="SDX97731.1"/>
    </source>
</evidence>
<proteinExistence type="predicted"/>
<dbReference type="Pfam" id="PF08668">
    <property type="entry name" value="HDOD"/>
    <property type="match status" value="1"/>
</dbReference>
<dbReference type="PANTHER" id="PTHR33525">
    <property type="match status" value="1"/>
</dbReference>
<dbReference type="InterPro" id="IPR052340">
    <property type="entry name" value="RNase_Y/CdgJ"/>
</dbReference>
<sequence length="303" mass="33880">MSTPTADAIRESIPDSVYAEYYPPRTALEAAFRAVRRAKVPQVPNIVLSLREELRQPEPDLMRAADLVEQDLAMTGQVLKAINSPFMANRAKISSVRRAVGLIGLRRLTNLVTAVTFSRLMVGERKGGARQIFGFTQEQARVSAAVAALAHEVTADEAYLFGMMQNVGNLIFADLIKGYENEWTLYALANPQNLMNSERRALSTDHPTVGFLMAGTWHLPEAVVLAIYYQNTLEVPAAFDLHLRSLMAVSKLTRLLLALRRGIEDTPALLDQRDWSLQELDISLDDWERFVAHHLANDEHNAE</sequence>
<dbReference type="InterPro" id="IPR013976">
    <property type="entry name" value="HDOD"/>
</dbReference>
<keyword evidence="3" id="KW-1185">Reference proteome</keyword>
<feature type="domain" description="HDOD" evidence="1">
    <location>
        <begin position="40"/>
        <end position="233"/>
    </location>
</feature>
<evidence type="ECO:0000259" key="1">
    <source>
        <dbReference type="PROSITE" id="PS51833"/>
    </source>
</evidence>
<dbReference type="Gene3D" id="1.10.3210.10">
    <property type="entry name" value="Hypothetical protein af1432"/>
    <property type="match status" value="1"/>
</dbReference>
<accession>A0A1H3G391</accession>
<evidence type="ECO:0000313" key="3">
    <source>
        <dbReference type="Proteomes" id="UP000198672"/>
    </source>
</evidence>
<dbReference type="AlphaFoldDB" id="A0A1H3G391"/>
<dbReference type="PROSITE" id="PS51833">
    <property type="entry name" value="HDOD"/>
    <property type="match status" value="1"/>
</dbReference>
<organism evidence="2 3">
    <name type="scientific">Allochromatium warmingii</name>
    <name type="common">Chromatium warmingii</name>
    <dbReference type="NCBI Taxonomy" id="61595"/>
    <lineage>
        <taxon>Bacteria</taxon>
        <taxon>Pseudomonadati</taxon>
        <taxon>Pseudomonadota</taxon>
        <taxon>Gammaproteobacteria</taxon>
        <taxon>Chromatiales</taxon>
        <taxon>Chromatiaceae</taxon>
        <taxon>Allochromatium</taxon>
    </lineage>
</organism>
<gene>
    <name evidence="2" type="ORF">SAMN05421644_12239</name>
</gene>
<dbReference type="EMBL" id="FNOW01000022">
    <property type="protein sequence ID" value="SDX97731.1"/>
    <property type="molecule type" value="Genomic_DNA"/>
</dbReference>
<dbReference type="SUPFAM" id="SSF109604">
    <property type="entry name" value="HD-domain/PDEase-like"/>
    <property type="match status" value="1"/>
</dbReference>
<reference evidence="3" key="1">
    <citation type="submission" date="2016-10" db="EMBL/GenBank/DDBJ databases">
        <authorList>
            <person name="Varghese N."/>
            <person name="Submissions S."/>
        </authorList>
    </citation>
    <scope>NUCLEOTIDE SEQUENCE [LARGE SCALE GENOMIC DNA]</scope>
    <source>
        <strain evidence="3">DSM 173</strain>
    </source>
</reference>
<name>A0A1H3G391_ALLWA</name>